<reference evidence="2" key="1">
    <citation type="submission" date="1996-04" db="EMBL/GenBank/DDBJ databases">
        <title>DNA sequence and genomic organization of canine adenovirus type 1.</title>
        <authorList>
            <person name="Campbell J.B."/>
            <person name="Zhao Y."/>
        </authorList>
    </citation>
    <scope>NUCLEOTIDE SEQUENCE</scope>
    <source>
        <strain evidence="2">CLL</strain>
    </source>
</reference>
<evidence type="ECO:0000256" key="1">
    <source>
        <dbReference type="SAM" id="Phobius"/>
    </source>
</evidence>
<keyword evidence="1" id="KW-0812">Transmembrane</keyword>
<feature type="transmembrane region" description="Helical" evidence="1">
    <location>
        <begin position="12"/>
        <end position="36"/>
    </location>
</feature>
<keyword evidence="1" id="KW-1133">Transmembrane helix</keyword>
<sequence>MAGDFDSSFETSFSTAAVSVSTMAALGVSMGACFLLRVHKSLVESVCAHLELTDFLPTELRHVLFRTIRAQELRPWPTFAAAVSALDGDYLGFYIFIGSDTEGFGSVADLQATAADLQEAFRHDFGQLIPEDCAHLALGLSVTWEPNLLVTTE</sequence>
<accession>Q65966</accession>
<name>Q65966_ADEC1</name>
<organism evidence="2">
    <name type="scientific">Canine adenovirus serotype 1</name>
    <name type="common">CAdV-1</name>
    <name type="synonym">Canine adenovirus 1</name>
    <dbReference type="NCBI Taxonomy" id="10512"/>
    <lineage>
        <taxon>Viruses</taxon>
        <taxon>Varidnaviria</taxon>
        <taxon>Bamfordvirae</taxon>
        <taxon>Preplasmiviricota</taxon>
        <taxon>Polisuviricotina</taxon>
        <taxon>Pharingeaviricetes</taxon>
        <taxon>Rowavirales</taxon>
        <taxon>Adenoviridae</taxon>
        <taxon>Mastadenovirus</taxon>
        <taxon>Mastadenovirus canidae</taxon>
        <taxon>Canine mastadenovirus A</taxon>
    </lineage>
</organism>
<evidence type="ECO:0000313" key="2">
    <source>
        <dbReference type="EMBL" id="AAB05456.1"/>
    </source>
</evidence>
<dbReference type="EMBL" id="U55001">
    <property type="protein sequence ID" value="AAB05456.1"/>
    <property type="molecule type" value="Genomic_DNA"/>
</dbReference>
<protein>
    <submittedName>
        <fullName evidence="2">E4 orf1</fullName>
    </submittedName>
</protein>
<keyword evidence="1" id="KW-0472">Membrane</keyword>
<proteinExistence type="predicted"/>